<evidence type="ECO:0008006" key="3">
    <source>
        <dbReference type="Google" id="ProtNLM"/>
    </source>
</evidence>
<organism evidence="1 2">
    <name type="scientific">Rossellomorea oryzaecorticis</name>
    <dbReference type="NCBI Taxonomy" id="1396505"/>
    <lineage>
        <taxon>Bacteria</taxon>
        <taxon>Bacillati</taxon>
        <taxon>Bacillota</taxon>
        <taxon>Bacilli</taxon>
        <taxon>Bacillales</taxon>
        <taxon>Bacillaceae</taxon>
        <taxon>Rossellomorea</taxon>
    </lineage>
</organism>
<dbReference type="Gene3D" id="3.10.180.10">
    <property type="entry name" value="2,3-Dihydroxybiphenyl 1,2-Dioxygenase, domain 1"/>
    <property type="match status" value="1"/>
</dbReference>
<evidence type="ECO:0000313" key="1">
    <source>
        <dbReference type="EMBL" id="MFL8937307.1"/>
    </source>
</evidence>
<keyword evidence="2" id="KW-1185">Reference proteome</keyword>
<dbReference type="RefSeq" id="WP_411159630.1">
    <property type="nucleotide sequence ID" value="NZ_JBJOSA010000007.1"/>
</dbReference>
<sequence>MNLFHYHHWTPKVKEMEDHYQQLGFRTISRVGRLDGEMQAFNPPLTWDDFKGKDIAFRIIEMVKGQTNVTFGQGKRDIFDHIGVLLNEEEYSAIVGRAAELGWDVNEGERRTFISTPWTFRIELQRRSDVVSEEQHTVIQKMEIGAPFTEHPRSVARLLNLDVHHEEESRVTVGDDRWSLVFNKADDRELSAVHFSGRGFEGVDPAGVRLEAAEKN</sequence>
<gene>
    <name evidence="1" type="ORF">ACKA06_10955</name>
</gene>
<comment type="caution">
    <text evidence="1">The sequence shown here is derived from an EMBL/GenBank/DDBJ whole genome shotgun (WGS) entry which is preliminary data.</text>
</comment>
<dbReference type="InterPro" id="IPR029068">
    <property type="entry name" value="Glyas_Bleomycin-R_OHBP_Dase"/>
</dbReference>
<accession>A0ABW8VT25</accession>
<reference evidence="1 2" key="1">
    <citation type="submission" date="2024-12" db="EMBL/GenBank/DDBJ databases">
        <authorList>
            <person name="Li X."/>
            <person name="Zhang D."/>
        </authorList>
    </citation>
    <scope>NUCLEOTIDE SEQUENCE [LARGE SCALE GENOMIC DNA]</scope>
    <source>
        <strain evidence="1 2">JCM19602</strain>
    </source>
</reference>
<dbReference type="SUPFAM" id="SSF54593">
    <property type="entry name" value="Glyoxalase/Bleomycin resistance protein/Dihydroxybiphenyl dioxygenase"/>
    <property type="match status" value="1"/>
</dbReference>
<dbReference type="Proteomes" id="UP001628668">
    <property type="component" value="Unassembled WGS sequence"/>
</dbReference>
<proteinExistence type="predicted"/>
<protein>
    <recommendedName>
        <fullName evidence="3">VOC domain-containing protein</fullName>
    </recommendedName>
</protein>
<name>A0ABW8VT25_9BACI</name>
<dbReference type="EMBL" id="JBJOSA010000007">
    <property type="protein sequence ID" value="MFL8937307.1"/>
    <property type="molecule type" value="Genomic_DNA"/>
</dbReference>
<evidence type="ECO:0000313" key="2">
    <source>
        <dbReference type="Proteomes" id="UP001628668"/>
    </source>
</evidence>